<feature type="compositionally biased region" description="Low complexity" evidence="1">
    <location>
        <begin position="130"/>
        <end position="143"/>
    </location>
</feature>
<organism evidence="2 3">
    <name type="scientific">Burkholderia phage vB_BpP_HN02</name>
    <dbReference type="NCBI Taxonomy" id="3116925"/>
    <lineage>
        <taxon>Viruses</taxon>
        <taxon>Duplodnaviria</taxon>
        <taxon>Heunggongvirae</taxon>
        <taxon>Uroviricota</taxon>
        <taxon>Caudoviricetes</taxon>
        <taxon>Schitoviridae</taxon>
    </lineage>
</organism>
<feature type="region of interest" description="Disordered" evidence="1">
    <location>
        <begin position="45"/>
        <end position="143"/>
    </location>
</feature>
<dbReference type="EMBL" id="PP079243">
    <property type="protein sequence ID" value="WVK89994.1"/>
    <property type="molecule type" value="Genomic_DNA"/>
</dbReference>
<evidence type="ECO:0000256" key="1">
    <source>
        <dbReference type="SAM" id="MobiDB-lite"/>
    </source>
</evidence>
<evidence type="ECO:0008006" key="4">
    <source>
        <dbReference type="Google" id="ProtNLM"/>
    </source>
</evidence>
<sequence length="421" mass="45788">MTTADLKLDQPSDIFDLSDEQIENMSTAPVFEVPTKTPEEIAAEEAAAREAAAAEQARLDQEEADRLAAEQAANKEETEEEKAARLAQEAEEASKNDPNGGKVAANADDNAESKVDANGKPLDSNDGNSEQKAASKAAATTTEATVDYEAEYKKLLAPFKANGKTIELRNADEAIQLMQMGANYTRKMQDIQPHRKVLMMLEQNGLLDEGKLSYLIDIDKKNPEAIQKLLKDSNIDPMTLDVEKDSTYLPGNHAVSDEHVAFQSALDDLVSTQSGVETVQTINTTWDQASKDVLWKDPSLLRVFDEQRSNGIYDRITTEITRLTVLGQIPAGTPFLQAYKAVGDAMQSEGKFADIVKPSVAQTTTKQPIAVAAPKPVTKVANSDTANAASGNRAVAVKAKPIVNYLDMDDDAFLKQMNNRV</sequence>
<reference evidence="2" key="1">
    <citation type="submission" date="2024-01" db="EMBL/GenBank/DDBJ databases">
        <authorList>
            <person name="Zhu Q."/>
        </authorList>
    </citation>
    <scope>NUCLEOTIDE SEQUENCE</scope>
</reference>
<dbReference type="Proteomes" id="UP001432380">
    <property type="component" value="Segment"/>
</dbReference>
<accession>A0AAX4JI61</accession>
<evidence type="ECO:0000313" key="3">
    <source>
        <dbReference type="Proteomes" id="UP001432380"/>
    </source>
</evidence>
<proteinExistence type="predicted"/>
<feature type="compositionally biased region" description="Basic and acidic residues" evidence="1">
    <location>
        <begin position="57"/>
        <end position="84"/>
    </location>
</feature>
<evidence type="ECO:0000313" key="2">
    <source>
        <dbReference type="EMBL" id="WVK89994.1"/>
    </source>
</evidence>
<name>A0AAX4JI61_9CAUD</name>
<protein>
    <recommendedName>
        <fullName evidence="4">Tape measure protein</fullName>
    </recommendedName>
</protein>